<keyword evidence="1" id="KW-1133">Transmembrane helix</keyword>
<feature type="transmembrane region" description="Helical" evidence="1">
    <location>
        <begin position="348"/>
        <end position="369"/>
    </location>
</feature>
<sequence length="574" mass="62283">MSSTIDARPAAPAQAALFRRLRLQLFRNGLRVALENGRVRLVTMIATSAVVAAFTFAVSLYLFNQLRVNNIPFKGAIVEALFELLFFTLGTMLIFSTGIILYASLFTSPEARFLLCSPARADQIFATKFQAAVTFSSWGFVILGVPIFVAYGLMSGVPWYFYPLLPLYLLGYVILPGSVSAAGCLLLVRYMPRNRKQFFALVGLVVAAGLLFWGYRILVGFRRSLVSSGRELDDLIGQFDLLRSGFSPSHWMTRGVMAAARGDLTAALVPLAQVWSNGLLCFLGAAWVAGRVYRTAYDRLSAFGRDKKVYKTSPLDRLMEALVFYLDRRTRVLVVKDFRTFRRDPTQWAVLAIFGVLMLIGASNFRQYYSADLGIMDKYAISLMNLSGTAVLLCAGLSRFVFPLISLEGRKFWILGLTPVSRDQILWGKFAFAATGSLVVAEALILTSDALLGLPLEGLALHAAAVAVAALGLSALNVGLGAYLPTFRETDPSKIVVGFGGTVNMVTGLAFLVTVIGVMVVPFHVAQLAKGATAGAAKINPWVYAGIPVGLVLGAAAVVLPLRAGAKSLREMEF</sequence>
<feature type="transmembrane region" description="Helical" evidence="1">
    <location>
        <begin position="496"/>
        <end position="521"/>
    </location>
</feature>
<feature type="transmembrane region" description="Helical" evidence="1">
    <location>
        <begin position="138"/>
        <end position="161"/>
    </location>
</feature>
<keyword evidence="1" id="KW-0812">Transmembrane</keyword>
<dbReference type="InterPro" id="IPR031599">
    <property type="entry name" value="ABC_tran_2"/>
</dbReference>
<evidence type="ECO:0000256" key="1">
    <source>
        <dbReference type="SAM" id="Phobius"/>
    </source>
</evidence>
<feature type="transmembrane region" description="Helical" evidence="1">
    <location>
        <begin position="541"/>
        <end position="562"/>
    </location>
</feature>
<reference evidence="3" key="1">
    <citation type="journal article" date="2023" name="Mar. Drugs">
        <title>Gemmata algarum, a Novel Planctomycete Isolated from an Algal Mat, Displays Antimicrobial Activity.</title>
        <authorList>
            <person name="Kumar G."/>
            <person name="Kallscheuer N."/>
            <person name="Kashif M."/>
            <person name="Ahamad S."/>
            <person name="Jagadeeshwari U."/>
            <person name="Pannikurungottu S."/>
            <person name="Haufschild T."/>
            <person name="Kabuu M."/>
            <person name="Sasikala C."/>
            <person name="Jogler C."/>
            <person name="Ramana C."/>
        </authorList>
    </citation>
    <scope>NUCLEOTIDE SEQUENCE [LARGE SCALE GENOMIC DNA]</scope>
    <source>
        <strain evidence="3">JC673</strain>
    </source>
</reference>
<feature type="transmembrane region" description="Helical" evidence="1">
    <location>
        <begin position="41"/>
        <end position="64"/>
    </location>
</feature>
<feature type="transmembrane region" description="Helical" evidence="1">
    <location>
        <begin position="84"/>
        <end position="105"/>
    </location>
</feature>
<dbReference type="EMBL" id="JAXBLV010000194">
    <property type="protein sequence ID" value="MDY3561435.1"/>
    <property type="molecule type" value="Genomic_DNA"/>
</dbReference>
<evidence type="ECO:0000313" key="3">
    <source>
        <dbReference type="Proteomes" id="UP001272242"/>
    </source>
</evidence>
<organism evidence="2 3">
    <name type="scientific">Gemmata algarum</name>
    <dbReference type="NCBI Taxonomy" id="2975278"/>
    <lineage>
        <taxon>Bacteria</taxon>
        <taxon>Pseudomonadati</taxon>
        <taxon>Planctomycetota</taxon>
        <taxon>Planctomycetia</taxon>
        <taxon>Gemmatales</taxon>
        <taxon>Gemmataceae</taxon>
        <taxon>Gemmata</taxon>
    </lineage>
</organism>
<name>A0ABU5F3Z2_9BACT</name>
<evidence type="ECO:0008006" key="4">
    <source>
        <dbReference type="Google" id="ProtNLM"/>
    </source>
</evidence>
<feature type="transmembrane region" description="Helical" evidence="1">
    <location>
        <begin position="426"/>
        <end position="447"/>
    </location>
</feature>
<keyword evidence="1" id="KW-0472">Membrane</keyword>
<feature type="transmembrane region" description="Helical" evidence="1">
    <location>
        <begin position="459"/>
        <end position="484"/>
    </location>
</feature>
<feature type="transmembrane region" description="Helical" evidence="1">
    <location>
        <begin position="381"/>
        <end position="405"/>
    </location>
</feature>
<feature type="transmembrane region" description="Helical" evidence="1">
    <location>
        <begin position="167"/>
        <end position="191"/>
    </location>
</feature>
<dbReference type="RefSeq" id="WP_320687849.1">
    <property type="nucleotide sequence ID" value="NZ_JAXBLV010000194.1"/>
</dbReference>
<protein>
    <recommendedName>
        <fullName evidence="4">ABC transporter permease</fullName>
    </recommendedName>
</protein>
<keyword evidence="3" id="KW-1185">Reference proteome</keyword>
<accession>A0ABU5F3Z2</accession>
<dbReference type="Pfam" id="PF16949">
    <property type="entry name" value="ABC_tran_2"/>
    <property type="match status" value="1"/>
</dbReference>
<feature type="transmembrane region" description="Helical" evidence="1">
    <location>
        <begin position="274"/>
        <end position="293"/>
    </location>
</feature>
<proteinExistence type="predicted"/>
<dbReference type="Proteomes" id="UP001272242">
    <property type="component" value="Unassembled WGS sequence"/>
</dbReference>
<comment type="caution">
    <text evidence="2">The sequence shown here is derived from an EMBL/GenBank/DDBJ whole genome shotgun (WGS) entry which is preliminary data.</text>
</comment>
<evidence type="ECO:0000313" key="2">
    <source>
        <dbReference type="EMBL" id="MDY3561435.1"/>
    </source>
</evidence>
<feature type="transmembrane region" description="Helical" evidence="1">
    <location>
        <begin position="198"/>
        <end position="218"/>
    </location>
</feature>
<gene>
    <name evidence="2" type="ORF">R5W23_002713</name>
</gene>